<gene>
    <name evidence="1" type="ORF">SAMN05660337_1793</name>
</gene>
<dbReference type="RefSeq" id="WP_092160211.1">
    <property type="nucleotide sequence ID" value="NZ_FNGA01000002.1"/>
</dbReference>
<sequence>MNFSIPVLNRVSKDDFVGFWSSFYGDSDADRVYLDNIDQPLTQERILELFKWKYGGRKMPAKIVESVKKKYQPDSFVPHSPSDYDKVIEFLKKHTTVIWPIFWLHCNNRDKFPIFDRHVYCAMRYLQNGKICNIDELSYSAQREVYLKEYIPFFDEFENDRDFRKVDRALVTFGAWLTTNKEKLITTLK</sequence>
<dbReference type="Proteomes" id="UP000199053">
    <property type="component" value="Unassembled WGS sequence"/>
</dbReference>
<organism evidence="1 2">
    <name type="scientific">Maridesulfovibrio ferrireducens</name>
    <dbReference type="NCBI Taxonomy" id="246191"/>
    <lineage>
        <taxon>Bacteria</taxon>
        <taxon>Pseudomonadati</taxon>
        <taxon>Thermodesulfobacteriota</taxon>
        <taxon>Desulfovibrionia</taxon>
        <taxon>Desulfovibrionales</taxon>
        <taxon>Desulfovibrionaceae</taxon>
        <taxon>Maridesulfovibrio</taxon>
    </lineage>
</organism>
<dbReference type="AlphaFoldDB" id="A0A1G9G1G6"/>
<accession>A0A1G9G1G6</accession>
<protein>
    <submittedName>
        <fullName evidence="1">Uncharacterized protein</fullName>
    </submittedName>
</protein>
<keyword evidence="2" id="KW-1185">Reference proteome</keyword>
<proteinExistence type="predicted"/>
<evidence type="ECO:0000313" key="2">
    <source>
        <dbReference type="Proteomes" id="UP000199053"/>
    </source>
</evidence>
<dbReference type="OrthoDB" id="9181960at2"/>
<evidence type="ECO:0000313" key="1">
    <source>
        <dbReference type="EMBL" id="SDK94466.1"/>
    </source>
</evidence>
<dbReference type="EMBL" id="FNGA01000002">
    <property type="protein sequence ID" value="SDK94466.1"/>
    <property type="molecule type" value="Genomic_DNA"/>
</dbReference>
<name>A0A1G9G1G6_9BACT</name>
<reference evidence="2" key="1">
    <citation type="submission" date="2016-10" db="EMBL/GenBank/DDBJ databases">
        <authorList>
            <person name="Varghese N."/>
            <person name="Submissions S."/>
        </authorList>
    </citation>
    <scope>NUCLEOTIDE SEQUENCE [LARGE SCALE GENOMIC DNA]</scope>
    <source>
        <strain evidence="2">DSM 16995</strain>
    </source>
</reference>